<keyword evidence="2" id="KW-0472">Membrane</keyword>
<gene>
    <name evidence="4" type="ORF">IMCC12053_711</name>
</gene>
<name>A0A0N9ZD37_9RHOB</name>
<feature type="domain" description="YhdP central" evidence="3">
    <location>
        <begin position="392"/>
        <end position="837"/>
    </location>
</feature>
<protein>
    <submittedName>
        <fullName evidence="4">Large exoprotein involved in heme utilization or adhesion</fullName>
    </submittedName>
</protein>
<keyword evidence="2" id="KW-1133">Transmembrane helix</keyword>
<evidence type="ECO:0000256" key="2">
    <source>
        <dbReference type="SAM" id="Phobius"/>
    </source>
</evidence>
<accession>A0A0N9ZD37</accession>
<feature type="region of interest" description="Disordered" evidence="1">
    <location>
        <begin position="1"/>
        <end position="33"/>
    </location>
</feature>
<keyword evidence="2" id="KW-0812">Transmembrane</keyword>
<dbReference type="Proteomes" id="UP000064920">
    <property type="component" value="Chromosome"/>
</dbReference>
<reference evidence="4 5" key="1">
    <citation type="submission" date="2015-05" db="EMBL/GenBank/DDBJ databases">
        <authorList>
            <person name="Wang D.B."/>
            <person name="Wang M."/>
        </authorList>
    </citation>
    <scope>NUCLEOTIDE SEQUENCE [LARGE SCALE GENOMIC DNA]</scope>
    <source>
        <strain evidence="4 5">IMCC 12053</strain>
    </source>
</reference>
<proteinExistence type="predicted"/>
<dbReference type="Pfam" id="PF13116">
    <property type="entry name" value="YhdP"/>
    <property type="match status" value="1"/>
</dbReference>
<evidence type="ECO:0000259" key="3">
    <source>
        <dbReference type="Pfam" id="PF13116"/>
    </source>
</evidence>
<dbReference type="KEGG" id="cmar:IMCC12053_711"/>
<sequence length="1122" mass="116493">MSETSDDKSPHKADEVPFTTPIAMGGADEAPARPKGVKRKHVLRFVIWVCSGVVIVAVALGLVVLSLTEREVVLPAALTDRIEARVNRDLGGAAVTIGQLVVRVDDAFIPRITARHVGIVDPSGAELARLNSLRAVLTKEGVMAGDLTPNTLRLSGAQITVRRATDGTFALAFGGTGAAVGSAADVLEAIDAAFAAAPLSEISTVEARDITVTLEDARTGRIWQATDAILTLQNGDKAIDVALDFDLFNGTENLATARFQFQSRKGSLASTILLQITDAPTADVALQTPALSFLSLIDAPVSASMRAKIDGDGLLASYSGTMEIGAGAFQGGAGATPLTFDGAKGYFDYNPATERVKFSELSVATQAVDFKGRGTMLLRDFEGNWPSRFIGQLQVDELVVSPEGLFAQPLRIDEGSVDLSFSSDPFEAHVGQISLRHGGVWVHGSGSARALSDGWHAGVDARVDALSIDDLMTLWPQGALAKSRDWMAKNINQAQFEGLDLALRFSPDAPKPDIYLDWQFRDTDINFINGLPPVSGGAGFGTISNGAMTVSVESGVITAPQGGDIVVSGSVLNIPDISLVPATMTVDLQTDAPIEASLSLMAQKPFSILRSASFGPDVAQGRARMAGHITFPLKKKVLMEDVDFALTGTMDDVVSTTLMAGQTLRAQTLQIAVDATGLTIKGPTLIDTARFDGQWRKEFGAAHVGQSNISGRATLDQGFLETFKISLPAGAVSGAAQADMTVALTKGAPPAFVLTSDLKGVALSIDALGWRKSADQSGRLRVEGTAGDIAQVTALSVEAAGLTGTGGSVRLNREGGLDRVRFERVQIDDWLDVGATLVGRGTGEPVGVEISGGTLDLRRASFGGRGAAGSSGGDGGPIVALLDELRVTDSYRLTGVSAKLSQSGGLRGTFSGQLNGAAAVSGTLAPARYGSIVTLTSKDAGRVVEAAGLLDKGVGGDLTLVLDPLAEAGSYAGRVVITNIRAQSAPELAELLSLISVVGLLDQLAGGQGILFSDTVANFTIKPGRVLIHSASAEGPSLGISLDGTYDTSAGLMDLQGVVSPVYFLNGVGQIVAKKGEGLFGFNFTLTGAAKSPKIGVNPLSILTPGALRSIFRKRGAPTAND</sequence>
<evidence type="ECO:0000313" key="4">
    <source>
        <dbReference type="EMBL" id="ALI54659.1"/>
    </source>
</evidence>
<keyword evidence="5" id="KW-1185">Reference proteome</keyword>
<organism evidence="4 5">
    <name type="scientific">Celeribacter marinus</name>
    <dbReference type="NCBI Taxonomy" id="1397108"/>
    <lineage>
        <taxon>Bacteria</taxon>
        <taxon>Pseudomonadati</taxon>
        <taxon>Pseudomonadota</taxon>
        <taxon>Alphaproteobacteria</taxon>
        <taxon>Rhodobacterales</taxon>
        <taxon>Roseobacteraceae</taxon>
        <taxon>Celeribacter</taxon>
    </lineage>
</organism>
<dbReference type="RefSeq" id="WP_062215760.1">
    <property type="nucleotide sequence ID" value="NZ_CP012023.1"/>
</dbReference>
<evidence type="ECO:0000313" key="5">
    <source>
        <dbReference type="Proteomes" id="UP000064920"/>
    </source>
</evidence>
<dbReference type="EMBL" id="CP012023">
    <property type="protein sequence ID" value="ALI54659.1"/>
    <property type="molecule type" value="Genomic_DNA"/>
</dbReference>
<evidence type="ECO:0000256" key="1">
    <source>
        <dbReference type="SAM" id="MobiDB-lite"/>
    </source>
</evidence>
<dbReference type="InterPro" id="IPR025263">
    <property type="entry name" value="YhdP_central"/>
</dbReference>
<dbReference type="OrthoDB" id="7161641at2"/>
<feature type="transmembrane region" description="Helical" evidence="2">
    <location>
        <begin position="45"/>
        <end position="67"/>
    </location>
</feature>
<dbReference type="STRING" id="1397108.IMCC12053_711"/>
<feature type="compositionally biased region" description="Basic and acidic residues" evidence="1">
    <location>
        <begin position="1"/>
        <end position="15"/>
    </location>
</feature>
<dbReference type="PATRIC" id="fig|1397108.4.peg.736"/>
<dbReference type="AlphaFoldDB" id="A0A0N9ZD37"/>